<dbReference type="Pfam" id="PF08277">
    <property type="entry name" value="PAN_3"/>
    <property type="match status" value="1"/>
</dbReference>
<keyword evidence="1" id="KW-0732">Signal</keyword>
<feature type="chain" id="PRO_5003177726" description="PAN-3 domain-containing protein" evidence="1">
    <location>
        <begin position="21"/>
        <end position="273"/>
    </location>
</feature>
<dbReference type="InParanoid" id="E3MVE1"/>
<dbReference type="InterPro" id="IPR006583">
    <property type="entry name" value="PAN-3_domain"/>
</dbReference>
<dbReference type="OrthoDB" id="5807131at2759"/>
<dbReference type="PANTHER" id="PTHR47629:SF11">
    <property type="entry name" value="PAN-3 DOMAIN-CONTAINING PROTEIN"/>
    <property type="match status" value="1"/>
</dbReference>
<feature type="signal peptide" evidence="1">
    <location>
        <begin position="1"/>
        <end position="20"/>
    </location>
</feature>
<evidence type="ECO:0000256" key="1">
    <source>
        <dbReference type="SAM" id="SignalP"/>
    </source>
</evidence>
<dbReference type="AlphaFoldDB" id="E3MVE1"/>
<proteinExistence type="predicted"/>
<evidence type="ECO:0000259" key="2">
    <source>
        <dbReference type="SMART" id="SM00605"/>
    </source>
</evidence>
<feature type="domain" description="PAN-3" evidence="2">
    <location>
        <begin position="1"/>
        <end position="123"/>
    </location>
</feature>
<dbReference type="SMART" id="SM00605">
    <property type="entry name" value="CW"/>
    <property type="match status" value="1"/>
</dbReference>
<dbReference type="EMBL" id="DS268482">
    <property type="protein sequence ID" value="EFP10095.1"/>
    <property type="molecule type" value="Genomic_DNA"/>
</dbReference>
<gene>
    <name evidence="3" type="ORF">CRE_24600</name>
</gene>
<protein>
    <recommendedName>
        <fullName evidence="2">PAN-3 domain-containing protein</fullName>
    </recommendedName>
</protein>
<evidence type="ECO:0000313" key="4">
    <source>
        <dbReference type="Proteomes" id="UP000008281"/>
    </source>
</evidence>
<dbReference type="OMA" id="RIKCKES"/>
<dbReference type="eggNOG" id="KOG4297">
    <property type="taxonomic scope" value="Eukaryota"/>
</dbReference>
<dbReference type="HOGENOM" id="CLU_045736_4_0_1"/>
<evidence type="ECO:0000313" key="3">
    <source>
        <dbReference type="EMBL" id="EFP10095.1"/>
    </source>
</evidence>
<dbReference type="PANTHER" id="PTHR47629">
    <property type="entry name" value="C-TYPE LECTIN-RELATED"/>
    <property type="match status" value="1"/>
</dbReference>
<dbReference type="STRING" id="31234.E3MVE1"/>
<keyword evidence="4" id="KW-1185">Reference proteome</keyword>
<sequence>MSSYTLLLLLAFHVKISVDSVMIVTKGTPEVYINYSSLAMKWDQCLTWCTQNDLCVAVHTIGDGNCQIFEFGDLQTVKRSNDIESKFAYKVKNENASTCPADDTIGETTTPYHLTKHLNPGIFNQRDHSCVPALDIKCSRGHWGLGVFSLPLTPTVRTIQQLNLFVPRRLLVLLVESIHLSGIDTPEKSDLPRIKCKESDSKKAFSFADPTLSANPTGYLFNTGKPNGTGADCLAFRVNSDRTCGIDNILCDQGRTSDNSTCLGGQVCGLPPA</sequence>
<name>E3MVE1_CAERE</name>
<organism evidence="4">
    <name type="scientific">Caenorhabditis remanei</name>
    <name type="common">Caenorhabditis vulgaris</name>
    <dbReference type="NCBI Taxonomy" id="31234"/>
    <lineage>
        <taxon>Eukaryota</taxon>
        <taxon>Metazoa</taxon>
        <taxon>Ecdysozoa</taxon>
        <taxon>Nematoda</taxon>
        <taxon>Chromadorea</taxon>
        <taxon>Rhabditida</taxon>
        <taxon>Rhabditina</taxon>
        <taxon>Rhabditomorpha</taxon>
        <taxon>Rhabditoidea</taxon>
        <taxon>Rhabditidae</taxon>
        <taxon>Peloderinae</taxon>
        <taxon>Caenorhabditis</taxon>
    </lineage>
</organism>
<dbReference type="Proteomes" id="UP000008281">
    <property type="component" value="Unassembled WGS sequence"/>
</dbReference>
<reference evidence="3" key="1">
    <citation type="submission" date="2007-07" db="EMBL/GenBank/DDBJ databases">
        <title>PCAP assembly of the Caenorhabditis remanei genome.</title>
        <authorList>
            <consortium name="The Caenorhabditis remanei Sequencing Consortium"/>
            <person name="Wilson R.K."/>
        </authorList>
    </citation>
    <scope>NUCLEOTIDE SEQUENCE [LARGE SCALE GENOMIC DNA]</scope>
    <source>
        <strain evidence="3">PB4641</strain>
    </source>
</reference>
<accession>E3MVE1</accession>